<feature type="region of interest" description="Disordered" evidence="1">
    <location>
        <begin position="178"/>
        <end position="214"/>
    </location>
</feature>
<dbReference type="AlphaFoldDB" id="A0A8K0NM65"/>
<feature type="compositionally biased region" description="Basic and acidic residues" evidence="1">
    <location>
        <begin position="90"/>
        <end position="104"/>
    </location>
</feature>
<keyword evidence="3" id="KW-1185">Reference proteome</keyword>
<evidence type="ECO:0000313" key="2">
    <source>
        <dbReference type="EMBL" id="KAG7531022.1"/>
    </source>
</evidence>
<dbReference type="Proteomes" id="UP000812966">
    <property type="component" value="Unassembled WGS sequence"/>
</dbReference>
<proteinExistence type="predicted"/>
<name>A0A8K0NM65_9TREE</name>
<evidence type="ECO:0000256" key="1">
    <source>
        <dbReference type="SAM" id="MobiDB-lite"/>
    </source>
</evidence>
<sequence length="237" mass="26479">MSTDTQAMPQGKEPQSRPVLKLLEFEEIKFQRKTDWRGEIDKDTWPKLTEKMNSIIQDEIAELREILEGVNGAEFREDFGKKARQVLSNKESESRRNALRKKAEQGLPSKYHHTVKVLFATTVLDSSPIEVKIALEITVTEGSTPKAPQSAAGHSGTIVWFFGLQKYTVNLPEADYQFMNADNDSDDSLSDMGDTSEPEGSHSNNLDPSGRPSYTGYTGYSMNPSFQGASNAYSMWG</sequence>
<reference evidence="2" key="1">
    <citation type="submission" date="2020-04" db="EMBL/GenBank/DDBJ databases">
        <title>Analysis of mating type loci in Filobasidium floriforme.</title>
        <authorList>
            <person name="Nowrousian M."/>
        </authorList>
    </citation>
    <scope>NUCLEOTIDE SEQUENCE</scope>
    <source>
        <strain evidence="2">CBS 6242</strain>
    </source>
</reference>
<protein>
    <submittedName>
        <fullName evidence="2">Uncharacterized protein</fullName>
    </submittedName>
</protein>
<feature type="region of interest" description="Disordered" evidence="1">
    <location>
        <begin position="86"/>
        <end position="105"/>
    </location>
</feature>
<dbReference type="EMBL" id="JABELV010000101">
    <property type="protein sequence ID" value="KAG7531022.1"/>
    <property type="molecule type" value="Genomic_DNA"/>
</dbReference>
<feature type="compositionally biased region" description="Acidic residues" evidence="1">
    <location>
        <begin position="183"/>
        <end position="197"/>
    </location>
</feature>
<comment type="caution">
    <text evidence="2">The sequence shown here is derived from an EMBL/GenBank/DDBJ whole genome shotgun (WGS) entry which is preliminary data.</text>
</comment>
<gene>
    <name evidence="2" type="ORF">FFLO_04633</name>
</gene>
<organism evidence="2 3">
    <name type="scientific">Filobasidium floriforme</name>
    <dbReference type="NCBI Taxonomy" id="5210"/>
    <lineage>
        <taxon>Eukaryota</taxon>
        <taxon>Fungi</taxon>
        <taxon>Dikarya</taxon>
        <taxon>Basidiomycota</taxon>
        <taxon>Agaricomycotina</taxon>
        <taxon>Tremellomycetes</taxon>
        <taxon>Filobasidiales</taxon>
        <taxon>Filobasidiaceae</taxon>
        <taxon>Filobasidium</taxon>
    </lineage>
</organism>
<evidence type="ECO:0000313" key="3">
    <source>
        <dbReference type="Proteomes" id="UP000812966"/>
    </source>
</evidence>
<accession>A0A8K0NM65</accession>